<dbReference type="Pfam" id="PF04020">
    <property type="entry name" value="Phage_holin_4_2"/>
    <property type="match status" value="1"/>
</dbReference>
<evidence type="ECO:0000256" key="1">
    <source>
        <dbReference type="SAM" id="Phobius"/>
    </source>
</evidence>
<keyword evidence="1" id="KW-0812">Transmembrane</keyword>
<dbReference type="AlphaFoldDB" id="A0A087CDC1"/>
<dbReference type="PANTHER" id="PTHR37309">
    <property type="entry name" value="SLR0284 PROTEIN"/>
    <property type="match status" value="1"/>
</dbReference>
<evidence type="ECO:0000313" key="3">
    <source>
        <dbReference type="Proteomes" id="UP000029050"/>
    </source>
</evidence>
<dbReference type="Proteomes" id="UP000029050">
    <property type="component" value="Unassembled WGS sequence"/>
</dbReference>
<proteinExistence type="predicted"/>
<accession>A0A087CDC1</accession>
<feature type="transmembrane region" description="Helical" evidence="1">
    <location>
        <begin position="110"/>
        <end position="131"/>
    </location>
</feature>
<dbReference type="STRING" id="218140.BPSY_1679"/>
<keyword evidence="3" id="KW-1185">Reference proteome</keyword>
<feature type="transmembrane region" description="Helical" evidence="1">
    <location>
        <begin position="45"/>
        <end position="63"/>
    </location>
</feature>
<feature type="transmembrane region" description="Helical" evidence="1">
    <location>
        <begin position="70"/>
        <end position="90"/>
    </location>
</feature>
<evidence type="ECO:0000313" key="2">
    <source>
        <dbReference type="EMBL" id="KFI81271.1"/>
    </source>
</evidence>
<name>A0A087CDC1_9BIFI</name>
<feature type="transmembrane region" description="Helical" evidence="1">
    <location>
        <begin position="21"/>
        <end position="39"/>
    </location>
</feature>
<dbReference type="InterPro" id="IPR007165">
    <property type="entry name" value="Phage_holin_4_2"/>
</dbReference>
<protein>
    <submittedName>
        <fullName evidence="2">Integral membrane protein</fullName>
    </submittedName>
</protein>
<dbReference type="PANTHER" id="PTHR37309:SF1">
    <property type="entry name" value="SLR0284 PROTEIN"/>
    <property type="match status" value="1"/>
</dbReference>
<dbReference type="EMBL" id="JGZI01000010">
    <property type="protein sequence ID" value="KFI81271.1"/>
    <property type="molecule type" value="Genomic_DNA"/>
</dbReference>
<dbReference type="eggNOG" id="COG1950">
    <property type="taxonomic scope" value="Bacteria"/>
</dbReference>
<sequence length="134" mass="14754">MAPSPRRFPHNGVMGRFFGRWFTLTVAVGVMTWLLPGMIVQGSNTFISIACFALFMALINASVKPVVQLLALPLTILTFGLAALILNVMFMQLASWLSYSVFHAGIYIGGFWWAVFGSFIMMVVDGILGAIMRD</sequence>
<gene>
    <name evidence="2" type="ORF">BPSY_1679</name>
</gene>
<keyword evidence="1" id="KW-1133">Transmembrane helix</keyword>
<keyword evidence="1" id="KW-0472">Membrane</keyword>
<reference evidence="2 3" key="1">
    <citation type="submission" date="2014-03" db="EMBL/GenBank/DDBJ databases">
        <title>Genomics of Bifidobacteria.</title>
        <authorList>
            <person name="Ventura M."/>
            <person name="Milani C."/>
            <person name="Lugli G.A."/>
        </authorList>
    </citation>
    <scope>NUCLEOTIDE SEQUENCE [LARGE SCALE GENOMIC DNA]</scope>
    <source>
        <strain evidence="2 3">LMG 21775</strain>
    </source>
</reference>
<comment type="caution">
    <text evidence="2">The sequence shown here is derived from an EMBL/GenBank/DDBJ whole genome shotgun (WGS) entry which is preliminary data.</text>
</comment>
<organism evidence="2 3">
    <name type="scientific">Bifidobacterium psychraerophilum</name>
    <dbReference type="NCBI Taxonomy" id="218140"/>
    <lineage>
        <taxon>Bacteria</taxon>
        <taxon>Bacillati</taxon>
        <taxon>Actinomycetota</taxon>
        <taxon>Actinomycetes</taxon>
        <taxon>Bifidobacteriales</taxon>
        <taxon>Bifidobacteriaceae</taxon>
        <taxon>Bifidobacterium</taxon>
    </lineage>
</organism>